<organism evidence="1 2">
    <name type="scientific">Mucilaginibacter arboris</name>
    <dbReference type="NCBI Taxonomy" id="2682090"/>
    <lineage>
        <taxon>Bacteria</taxon>
        <taxon>Pseudomonadati</taxon>
        <taxon>Bacteroidota</taxon>
        <taxon>Sphingobacteriia</taxon>
        <taxon>Sphingobacteriales</taxon>
        <taxon>Sphingobacteriaceae</taxon>
        <taxon>Mucilaginibacter</taxon>
    </lineage>
</organism>
<sequence length="269" mass="30792">MKLITLFLLTFLFSITLCFSQSYSLNDFEECKIPEINSKEWFDFNHSTDKEFVFSLELGKIKISKYKYVPFTEYEIPSGNLIGVNMGEFGGGLYYRQKDSTKLFFVNGKNGKDIQPKWRGGLMVPERNPITKVIKDCKLLESGNVQFVFRFNDSIYFLGGLAHMGLNFGNLYSLKYNADSFFISKSLSLQDAPSAMCIDGNLIYIACSKGFYVIDKSLNIKTIFDNLFWYGLYPTSVIVLDKQNVLVTIRGGYVKINPETKKIDLYKAK</sequence>
<dbReference type="Proteomes" id="UP000462014">
    <property type="component" value="Unassembled WGS sequence"/>
</dbReference>
<evidence type="ECO:0000313" key="2">
    <source>
        <dbReference type="Proteomes" id="UP000462014"/>
    </source>
</evidence>
<dbReference type="RefSeq" id="WP_157568148.1">
    <property type="nucleotide sequence ID" value="NZ_WPIK01000013.1"/>
</dbReference>
<keyword evidence="2" id="KW-1185">Reference proteome</keyword>
<evidence type="ECO:0000313" key="1">
    <source>
        <dbReference type="EMBL" id="MVN22664.1"/>
    </source>
</evidence>
<gene>
    <name evidence="1" type="ORF">GO621_14120</name>
</gene>
<accession>A0A7K1SZB3</accession>
<dbReference type="SUPFAM" id="SSF63825">
    <property type="entry name" value="YWTD domain"/>
    <property type="match status" value="1"/>
</dbReference>
<protein>
    <submittedName>
        <fullName evidence="1">Uncharacterized protein</fullName>
    </submittedName>
</protein>
<dbReference type="AlphaFoldDB" id="A0A7K1SZB3"/>
<name>A0A7K1SZB3_9SPHI</name>
<dbReference type="EMBL" id="WPIK01000013">
    <property type="protein sequence ID" value="MVN22664.1"/>
    <property type="molecule type" value="Genomic_DNA"/>
</dbReference>
<comment type="caution">
    <text evidence="1">The sequence shown here is derived from an EMBL/GenBank/DDBJ whole genome shotgun (WGS) entry which is preliminary data.</text>
</comment>
<proteinExistence type="predicted"/>
<reference evidence="1 2" key="1">
    <citation type="submission" date="2019-12" db="EMBL/GenBank/DDBJ databases">
        <title>Mucilaginibacter sp. HMF7410 genome sequencing and assembly.</title>
        <authorList>
            <person name="Kang H."/>
            <person name="Cha I."/>
            <person name="Kim H."/>
            <person name="Joh K."/>
        </authorList>
    </citation>
    <scope>NUCLEOTIDE SEQUENCE [LARGE SCALE GENOMIC DNA]</scope>
    <source>
        <strain evidence="1 2">HMF7410</strain>
    </source>
</reference>